<dbReference type="EMBL" id="PGOL01000196">
    <property type="protein sequence ID" value="PKI74722.1"/>
    <property type="molecule type" value="Genomic_DNA"/>
</dbReference>
<dbReference type="Proteomes" id="UP000233551">
    <property type="component" value="Unassembled WGS sequence"/>
</dbReference>
<accession>A0A2I0L1Z3</accession>
<reference evidence="1 2" key="1">
    <citation type="submission" date="2017-11" db="EMBL/GenBank/DDBJ databases">
        <title>De-novo sequencing of pomegranate (Punica granatum L.) genome.</title>
        <authorList>
            <person name="Akparov Z."/>
            <person name="Amiraslanov A."/>
            <person name="Hajiyeva S."/>
            <person name="Abbasov M."/>
            <person name="Kaur K."/>
            <person name="Hamwieh A."/>
            <person name="Solovyev V."/>
            <person name="Salamov A."/>
            <person name="Braich B."/>
            <person name="Kosarev P."/>
            <person name="Mahmoud A."/>
            <person name="Hajiyev E."/>
            <person name="Babayeva S."/>
            <person name="Izzatullayeva V."/>
            <person name="Mammadov A."/>
            <person name="Mammadov A."/>
            <person name="Sharifova S."/>
            <person name="Ojaghi J."/>
            <person name="Eynullazada K."/>
            <person name="Bayramov B."/>
            <person name="Abdulazimova A."/>
            <person name="Shahmuradov I."/>
        </authorList>
    </citation>
    <scope>NUCLEOTIDE SEQUENCE [LARGE SCALE GENOMIC DNA]</scope>
    <source>
        <strain evidence="2">cv. AG2017</strain>
        <tissue evidence="1">Leaf</tissue>
    </source>
</reference>
<keyword evidence="2" id="KW-1185">Reference proteome</keyword>
<organism evidence="1 2">
    <name type="scientific">Punica granatum</name>
    <name type="common">Pomegranate</name>
    <dbReference type="NCBI Taxonomy" id="22663"/>
    <lineage>
        <taxon>Eukaryota</taxon>
        <taxon>Viridiplantae</taxon>
        <taxon>Streptophyta</taxon>
        <taxon>Embryophyta</taxon>
        <taxon>Tracheophyta</taxon>
        <taxon>Spermatophyta</taxon>
        <taxon>Magnoliopsida</taxon>
        <taxon>eudicotyledons</taxon>
        <taxon>Gunneridae</taxon>
        <taxon>Pentapetalae</taxon>
        <taxon>rosids</taxon>
        <taxon>malvids</taxon>
        <taxon>Myrtales</taxon>
        <taxon>Lythraceae</taxon>
        <taxon>Punica</taxon>
    </lineage>
</organism>
<protein>
    <submittedName>
        <fullName evidence="1">Uncharacterized protein</fullName>
    </submittedName>
</protein>
<comment type="caution">
    <text evidence="1">The sequence shown here is derived from an EMBL/GenBank/DDBJ whole genome shotgun (WGS) entry which is preliminary data.</text>
</comment>
<proteinExistence type="predicted"/>
<evidence type="ECO:0000313" key="1">
    <source>
        <dbReference type="EMBL" id="PKI74722.1"/>
    </source>
</evidence>
<name>A0A2I0L1Z3_PUNGR</name>
<evidence type="ECO:0000313" key="2">
    <source>
        <dbReference type="Proteomes" id="UP000233551"/>
    </source>
</evidence>
<sequence length="145" mass="16067">MMKIKGKSVRLGPSRMLAVGTHFARERENWEHGKDVAGSRADSYLLVQSNAADVTALITMIAPISYGVITVHRAHAACKWPGVFLQLKHAAAAADWFRIRTSDNNGHPSRQAPACNAMHHISINNNVIYNGNHQQFVRPVWFVNG</sequence>
<dbReference type="AlphaFoldDB" id="A0A2I0L1Z3"/>
<gene>
    <name evidence="1" type="ORF">CRG98_005049</name>
</gene>